<evidence type="ECO:0000313" key="4">
    <source>
        <dbReference type="Proteomes" id="UP000019591"/>
    </source>
</evidence>
<dbReference type="InterPro" id="IPR018760">
    <property type="entry name" value="DUF2326"/>
</dbReference>
<name>W8TEW6_PEPAC</name>
<proteinExistence type="predicted"/>
<feature type="coiled-coil region" evidence="1">
    <location>
        <begin position="16"/>
        <end position="81"/>
    </location>
</feature>
<protein>
    <recommendedName>
        <fullName evidence="2">DUF2326 domain-containing protein</fullName>
    </recommendedName>
</protein>
<organism evidence="3 4">
    <name type="scientific">Peptoclostridium acidaminophilum DSM 3953</name>
    <dbReference type="NCBI Taxonomy" id="1286171"/>
    <lineage>
        <taxon>Bacteria</taxon>
        <taxon>Bacillati</taxon>
        <taxon>Bacillota</taxon>
        <taxon>Clostridia</taxon>
        <taxon>Peptostreptococcales</taxon>
        <taxon>Peptoclostridiaceae</taxon>
        <taxon>Peptoclostridium</taxon>
    </lineage>
</organism>
<dbReference type="InterPro" id="IPR027417">
    <property type="entry name" value="P-loop_NTPase"/>
</dbReference>
<reference evidence="3 4" key="1">
    <citation type="journal article" date="2014" name="Genome Announc.">
        <title>Complete Genome Sequence of Amino Acid-Utilizing Eubacterium acidaminophilum al-2 (DSM 3953).</title>
        <authorList>
            <person name="Poehlein A."/>
            <person name="Andreesen J.R."/>
            <person name="Daniel R."/>
        </authorList>
    </citation>
    <scope>NUCLEOTIDE SEQUENCE [LARGE SCALE GENOMIC DNA]</scope>
    <source>
        <strain evidence="3 4">DSM 3953</strain>
    </source>
</reference>
<evidence type="ECO:0000256" key="1">
    <source>
        <dbReference type="SAM" id="Coils"/>
    </source>
</evidence>
<dbReference type="eggNOG" id="COG5293">
    <property type="taxonomic scope" value="Bacteria"/>
</dbReference>
<dbReference type="AlphaFoldDB" id="W8TEW6"/>
<sequence length="228" mass="26921">MEIMKILREKDSFQKFKKYQYDLIEIEKEIERLKVQLENIDVVKVQKIELDNIIKDINEVKEKIELEVKKSNELYKSIRKDYYNFLKRIIFKPGILSITNNKKGNVEFKAEIANDNNELTSEDKGFSYKKILCACFDIALSKNYNDKSFFRFIYHDGCLESLDPRKRVKYLELIEEICDKYDIQYILTVLDSDIPIVGGEKYSFKNVNLAVELSDEDNDTGRLFGIAF</sequence>
<accession>W8TEW6</accession>
<gene>
    <name evidence="3" type="ORF">EAL2_c10750</name>
</gene>
<dbReference type="Pfam" id="PF10088">
    <property type="entry name" value="DUF2326"/>
    <property type="match status" value="1"/>
</dbReference>
<keyword evidence="1" id="KW-0175">Coiled coil</keyword>
<dbReference type="EMBL" id="CP007452">
    <property type="protein sequence ID" value="AHM56373.1"/>
    <property type="molecule type" value="Genomic_DNA"/>
</dbReference>
<dbReference type="Proteomes" id="UP000019591">
    <property type="component" value="Chromosome"/>
</dbReference>
<evidence type="ECO:0000259" key="2">
    <source>
        <dbReference type="Pfam" id="PF10088"/>
    </source>
</evidence>
<dbReference type="HOGENOM" id="CLU_1213308_0_0_9"/>
<dbReference type="PATRIC" id="fig|1286171.3.peg.1025"/>
<keyword evidence="4" id="KW-1185">Reference proteome</keyword>
<feature type="domain" description="DUF2326" evidence="2">
    <location>
        <begin position="87"/>
        <end position="228"/>
    </location>
</feature>
<dbReference type="Gene3D" id="3.40.50.300">
    <property type="entry name" value="P-loop containing nucleotide triphosphate hydrolases"/>
    <property type="match status" value="1"/>
</dbReference>
<evidence type="ECO:0000313" key="3">
    <source>
        <dbReference type="EMBL" id="AHM56373.1"/>
    </source>
</evidence>
<dbReference type="KEGG" id="eac:EAL2_c10750"/>